<protein>
    <submittedName>
        <fullName evidence="1">Uncharacterized protein</fullName>
    </submittedName>
</protein>
<proteinExistence type="predicted"/>
<sequence length="101" mass="11654">MGWFIYCPILNNFWLYFSNFGIQNSTRICFNYKFRTRLALIKSNQFWILLSVDYGQRPDGNLIHSVPTIQPPALSVSDKISLPLPKSSGSVCNATHGREWR</sequence>
<reference evidence="1 2" key="2">
    <citation type="journal article" date="2022" name="Mol. Ecol. Resour.">
        <title>The genomes of chicory, endive, great burdock and yacon provide insights into Asteraceae paleo-polyploidization history and plant inulin production.</title>
        <authorList>
            <person name="Fan W."/>
            <person name="Wang S."/>
            <person name="Wang H."/>
            <person name="Wang A."/>
            <person name="Jiang F."/>
            <person name="Liu H."/>
            <person name="Zhao H."/>
            <person name="Xu D."/>
            <person name="Zhang Y."/>
        </authorList>
    </citation>
    <scope>NUCLEOTIDE SEQUENCE [LARGE SCALE GENOMIC DNA]</scope>
    <source>
        <strain evidence="2">cv. Yunnan</strain>
        <tissue evidence="1">Leaves</tissue>
    </source>
</reference>
<reference evidence="2" key="1">
    <citation type="journal article" date="2022" name="Mol. Ecol. Resour.">
        <title>The genomes of chicory, endive, great burdock and yacon provide insights into Asteraceae palaeo-polyploidization history and plant inulin production.</title>
        <authorList>
            <person name="Fan W."/>
            <person name="Wang S."/>
            <person name="Wang H."/>
            <person name="Wang A."/>
            <person name="Jiang F."/>
            <person name="Liu H."/>
            <person name="Zhao H."/>
            <person name="Xu D."/>
            <person name="Zhang Y."/>
        </authorList>
    </citation>
    <scope>NUCLEOTIDE SEQUENCE [LARGE SCALE GENOMIC DNA]</scope>
    <source>
        <strain evidence="2">cv. Yunnan</strain>
    </source>
</reference>
<evidence type="ECO:0000313" key="1">
    <source>
        <dbReference type="EMBL" id="KAI3821153.1"/>
    </source>
</evidence>
<gene>
    <name evidence="1" type="ORF">L1987_08710</name>
</gene>
<organism evidence="1 2">
    <name type="scientific">Smallanthus sonchifolius</name>
    <dbReference type="NCBI Taxonomy" id="185202"/>
    <lineage>
        <taxon>Eukaryota</taxon>
        <taxon>Viridiplantae</taxon>
        <taxon>Streptophyta</taxon>
        <taxon>Embryophyta</taxon>
        <taxon>Tracheophyta</taxon>
        <taxon>Spermatophyta</taxon>
        <taxon>Magnoliopsida</taxon>
        <taxon>eudicotyledons</taxon>
        <taxon>Gunneridae</taxon>
        <taxon>Pentapetalae</taxon>
        <taxon>asterids</taxon>
        <taxon>campanulids</taxon>
        <taxon>Asterales</taxon>
        <taxon>Asteraceae</taxon>
        <taxon>Asteroideae</taxon>
        <taxon>Heliantheae alliance</taxon>
        <taxon>Millerieae</taxon>
        <taxon>Smallanthus</taxon>
    </lineage>
</organism>
<keyword evidence="2" id="KW-1185">Reference proteome</keyword>
<dbReference type="Proteomes" id="UP001056120">
    <property type="component" value="Linkage Group LG03"/>
</dbReference>
<name>A0ACB9JKX8_9ASTR</name>
<evidence type="ECO:0000313" key="2">
    <source>
        <dbReference type="Proteomes" id="UP001056120"/>
    </source>
</evidence>
<comment type="caution">
    <text evidence="1">The sequence shown here is derived from an EMBL/GenBank/DDBJ whole genome shotgun (WGS) entry which is preliminary data.</text>
</comment>
<dbReference type="EMBL" id="CM042020">
    <property type="protein sequence ID" value="KAI3821153.1"/>
    <property type="molecule type" value="Genomic_DNA"/>
</dbReference>
<accession>A0ACB9JKX8</accession>